<dbReference type="EMBL" id="JBHRSW010000004">
    <property type="protein sequence ID" value="MFC3120025.1"/>
    <property type="molecule type" value="Genomic_DNA"/>
</dbReference>
<reference evidence="4" key="1">
    <citation type="journal article" date="2019" name="Int. J. Syst. Evol. Microbiol.">
        <title>The Global Catalogue of Microorganisms (GCM) 10K type strain sequencing project: providing services to taxonomists for standard genome sequencing and annotation.</title>
        <authorList>
            <consortium name="The Broad Institute Genomics Platform"/>
            <consortium name="The Broad Institute Genome Sequencing Center for Infectious Disease"/>
            <person name="Wu L."/>
            <person name="Ma J."/>
        </authorList>
    </citation>
    <scope>NUCLEOTIDE SEQUENCE [LARGE SCALE GENOMIC DNA]</scope>
    <source>
        <strain evidence="4">KCTC 52473</strain>
    </source>
</reference>
<dbReference type="InterPro" id="IPR001387">
    <property type="entry name" value="Cro/C1-type_HTH"/>
</dbReference>
<dbReference type="CDD" id="cd00093">
    <property type="entry name" value="HTH_XRE"/>
    <property type="match status" value="1"/>
</dbReference>
<accession>A0ABV7FMC1</accession>
<dbReference type="PROSITE" id="PS50943">
    <property type="entry name" value="HTH_CROC1"/>
    <property type="match status" value="1"/>
</dbReference>
<dbReference type="NCBIfam" id="NF041951">
    <property type="entry name" value="phage_RstR"/>
    <property type="match status" value="1"/>
</dbReference>
<evidence type="ECO:0000313" key="4">
    <source>
        <dbReference type="Proteomes" id="UP001595478"/>
    </source>
</evidence>
<comment type="caution">
    <text evidence="3">The sequence shown here is derived from an EMBL/GenBank/DDBJ whole genome shotgun (WGS) entry which is preliminary data.</text>
</comment>
<dbReference type="PANTHER" id="PTHR46558:SF4">
    <property type="entry name" value="DNA-BIDING PHAGE PROTEIN"/>
    <property type="match status" value="1"/>
</dbReference>
<keyword evidence="4" id="KW-1185">Reference proteome</keyword>
<dbReference type="Proteomes" id="UP001595478">
    <property type="component" value="Unassembled WGS sequence"/>
</dbReference>
<proteinExistence type="predicted"/>
<dbReference type="Gene3D" id="1.10.260.40">
    <property type="entry name" value="lambda repressor-like DNA-binding domains"/>
    <property type="match status" value="1"/>
</dbReference>
<organism evidence="3 4">
    <name type="scientific">Agaribacter flavus</name>
    <dbReference type="NCBI Taxonomy" id="1902781"/>
    <lineage>
        <taxon>Bacteria</taxon>
        <taxon>Pseudomonadati</taxon>
        <taxon>Pseudomonadota</taxon>
        <taxon>Gammaproteobacteria</taxon>
        <taxon>Alteromonadales</taxon>
        <taxon>Alteromonadaceae</taxon>
        <taxon>Agaribacter</taxon>
    </lineage>
</organism>
<dbReference type="InterPro" id="IPR049639">
    <property type="entry name" value="RstR"/>
</dbReference>
<feature type="domain" description="HTH cro/C1-type" evidence="2">
    <location>
        <begin position="17"/>
        <end position="71"/>
    </location>
</feature>
<dbReference type="InterPro" id="IPR010982">
    <property type="entry name" value="Lambda_DNA-bd_dom_sf"/>
</dbReference>
<dbReference type="PANTHER" id="PTHR46558">
    <property type="entry name" value="TRACRIPTIONAL REGULATORY PROTEIN-RELATED-RELATED"/>
    <property type="match status" value="1"/>
</dbReference>
<sequence>MSNTVIWLLPMEFVKRLTALRKQRGLTQQALADDIELHVNQIKRYEAGTAQPTLETLVRLSKALHTTLDDLVFGEDSRTPSDELKLQFEALSQFNEDERKVAKEVLESLILKHNAKRAFADQIRTG</sequence>
<protein>
    <submittedName>
        <fullName evidence="3">Helix-turn-helix domain-containing protein</fullName>
    </submittedName>
</protein>
<dbReference type="Pfam" id="PF01381">
    <property type="entry name" value="HTH_3"/>
    <property type="match status" value="1"/>
</dbReference>
<gene>
    <name evidence="3" type="ORF">ACFOHL_00150</name>
</gene>
<dbReference type="SUPFAM" id="SSF47413">
    <property type="entry name" value="lambda repressor-like DNA-binding domains"/>
    <property type="match status" value="1"/>
</dbReference>
<evidence type="ECO:0000259" key="2">
    <source>
        <dbReference type="PROSITE" id="PS50943"/>
    </source>
</evidence>
<dbReference type="SMART" id="SM00530">
    <property type="entry name" value="HTH_XRE"/>
    <property type="match status" value="1"/>
</dbReference>
<name>A0ABV7FMC1_9ALTE</name>
<dbReference type="RefSeq" id="WP_376918170.1">
    <property type="nucleotide sequence ID" value="NZ_JBHRSW010000004.1"/>
</dbReference>
<keyword evidence="1" id="KW-0238">DNA-binding</keyword>
<evidence type="ECO:0000256" key="1">
    <source>
        <dbReference type="ARBA" id="ARBA00023125"/>
    </source>
</evidence>
<evidence type="ECO:0000313" key="3">
    <source>
        <dbReference type="EMBL" id="MFC3120025.1"/>
    </source>
</evidence>